<keyword evidence="7" id="KW-0406">Ion transport</keyword>
<keyword evidence="10" id="KW-0066">ATP synthesis</keyword>
<evidence type="ECO:0000256" key="3">
    <source>
        <dbReference type="ARBA" id="ARBA00022448"/>
    </source>
</evidence>
<evidence type="ECO:0000256" key="4">
    <source>
        <dbReference type="ARBA" id="ARBA00022741"/>
    </source>
</evidence>
<proteinExistence type="inferred from homology"/>
<accession>A0AA41XCP7</accession>
<dbReference type="PANTHER" id="PTHR15184">
    <property type="entry name" value="ATP SYNTHASE"/>
    <property type="match status" value="1"/>
</dbReference>
<comment type="caution">
    <text evidence="12">The sequence shown here is derived from an EMBL/GenBank/DDBJ whole genome shotgun (WGS) entry which is preliminary data.</text>
</comment>
<keyword evidence="5" id="KW-0067">ATP-binding</keyword>
<evidence type="ECO:0000313" key="12">
    <source>
        <dbReference type="EMBL" id="MCP8969661.1"/>
    </source>
</evidence>
<dbReference type="InterPro" id="IPR027417">
    <property type="entry name" value="P-loop_NTPase"/>
</dbReference>
<dbReference type="GO" id="GO:0046933">
    <property type="term" value="F:proton-transporting ATP synthase activity, rotational mechanism"/>
    <property type="evidence" value="ECO:0007669"/>
    <property type="project" value="TreeGrafter"/>
</dbReference>
<dbReference type="SUPFAM" id="SSF47917">
    <property type="entry name" value="C-terminal domain of alpha and beta subunits of F1 ATP synthase"/>
    <property type="match status" value="1"/>
</dbReference>
<dbReference type="GO" id="GO:0045259">
    <property type="term" value="C:proton-transporting ATP synthase complex"/>
    <property type="evidence" value="ECO:0007669"/>
    <property type="project" value="UniProtKB-KW"/>
</dbReference>
<dbReference type="Pfam" id="PF22919">
    <property type="entry name" value="ATP-synt_VA_C"/>
    <property type="match status" value="1"/>
</dbReference>
<evidence type="ECO:0000256" key="2">
    <source>
        <dbReference type="ARBA" id="ARBA00008936"/>
    </source>
</evidence>
<keyword evidence="13" id="KW-1185">Reference proteome</keyword>
<comment type="subcellular location">
    <subcellularLocation>
        <location evidence="1">Membrane</location>
    </subcellularLocation>
</comment>
<keyword evidence="4" id="KW-0547">Nucleotide-binding</keyword>
<dbReference type="GO" id="GO:0005524">
    <property type="term" value="F:ATP binding"/>
    <property type="evidence" value="ECO:0007669"/>
    <property type="project" value="UniProtKB-KW"/>
</dbReference>
<keyword evidence="9" id="KW-0139">CF(1)</keyword>
<protein>
    <recommendedName>
        <fullName evidence="11">ATP synthase A/B type C-terminal domain-containing protein</fullName>
    </recommendedName>
</protein>
<dbReference type="EMBL" id="JANCLT010000007">
    <property type="protein sequence ID" value="MCP8969661.1"/>
    <property type="molecule type" value="Genomic_DNA"/>
</dbReference>
<evidence type="ECO:0000256" key="8">
    <source>
        <dbReference type="ARBA" id="ARBA00023136"/>
    </source>
</evidence>
<dbReference type="Gene3D" id="3.40.50.300">
    <property type="entry name" value="P-loop containing nucleotide triphosphate hydrolases"/>
    <property type="match status" value="1"/>
</dbReference>
<name>A0AA41XCP7_9BACI</name>
<keyword evidence="6" id="KW-1278">Translocase</keyword>
<gene>
    <name evidence="12" type="ORF">NK662_14110</name>
</gene>
<organism evidence="12 13">
    <name type="scientific">Ectobacillus ponti</name>
    <dbReference type="NCBI Taxonomy" id="2961894"/>
    <lineage>
        <taxon>Bacteria</taxon>
        <taxon>Bacillati</taxon>
        <taxon>Bacillota</taxon>
        <taxon>Bacilli</taxon>
        <taxon>Bacillales</taxon>
        <taxon>Bacillaceae</taxon>
        <taxon>Ectobacillus</taxon>
    </lineage>
</organism>
<sequence>MQENIRLNAALLRKRVPNLTAAAKTVGLRPATVSNLCTGKIPVGRAEVRTIVALAELAGCSLDELILKGESMTMLETGIKVVDLFAPMIQGGTTGIVARAQIGQLVLLAEVFERLRKQGYRTVLLVPQLDKAVVEEVRSVSDALCTSIDEAFAEVNLAADKEKVVLAADRAFVLNGKLFQLRERLDEAGIAPITTLLFDPTGEAVDEEDPYGPLDTLWQLDVDLAARRLYPAVSPVHSVSALIESGMTEAGHMAVWQKAKKLLRRYREIRSLVNALGFDKIPEADQQTYRRGERLEAFFSQPFYVAEPFTKKTGENVNLRDVLHGVQRILDGAADGWEVQELAYIGGLPSKR</sequence>
<evidence type="ECO:0000256" key="9">
    <source>
        <dbReference type="ARBA" id="ARBA00023196"/>
    </source>
</evidence>
<dbReference type="Gene3D" id="1.10.1140.10">
    <property type="entry name" value="Bovine Mitochondrial F1-atpase, Atp Synthase Beta Chain, Chain D, domain 3"/>
    <property type="match status" value="1"/>
</dbReference>
<evidence type="ECO:0000256" key="5">
    <source>
        <dbReference type="ARBA" id="ARBA00022840"/>
    </source>
</evidence>
<evidence type="ECO:0000256" key="1">
    <source>
        <dbReference type="ARBA" id="ARBA00004370"/>
    </source>
</evidence>
<dbReference type="InterPro" id="IPR050053">
    <property type="entry name" value="ATPase_alpha/beta_chains"/>
</dbReference>
<evidence type="ECO:0000256" key="7">
    <source>
        <dbReference type="ARBA" id="ARBA00023065"/>
    </source>
</evidence>
<feature type="domain" description="ATP synthase A/B type C-terminal" evidence="11">
    <location>
        <begin position="245"/>
        <end position="307"/>
    </location>
</feature>
<reference evidence="12" key="1">
    <citation type="submission" date="2022-07" db="EMBL/GenBank/DDBJ databases">
        <authorList>
            <person name="Li W.-J."/>
            <person name="Deng Q.-Q."/>
        </authorList>
    </citation>
    <scope>NUCLEOTIDE SEQUENCE</scope>
    <source>
        <strain evidence="12">SYSU M60031</strain>
    </source>
</reference>
<evidence type="ECO:0000313" key="13">
    <source>
        <dbReference type="Proteomes" id="UP001156102"/>
    </source>
</evidence>
<dbReference type="InterPro" id="IPR024034">
    <property type="entry name" value="ATPase_F1/V1_b/a_C"/>
</dbReference>
<dbReference type="AlphaFoldDB" id="A0AA41XCP7"/>
<evidence type="ECO:0000259" key="11">
    <source>
        <dbReference type="Pfam" id="PF22919"/>
    </source>
</evidence>
<keyword evidence="8" id="KW-0472">Membrane</keyword>
<keyword evidence="3" id="KW-0813">Transport</keyword>
<comment type="similarity">
    <text evidence="2">Belongs to the ATPase alpha/beta chains family.</text>
</comment>
<dbReference type="PANTHER" id="PTHR15184:SF71">
    <property type="entry name" value="ATP SYNTHASE SUBUNIT BETA, MITOCHONDRIAL"/>
    <property type="match status" value="1"/>
</dbReference>
<dbReference type="Proteomes" id="UP001156102">
    <property type="component" value="Unassembled WGS sequence"/>
</dbReference>
<dbReference type="SUPFAM" id="SSF52540">
    <property type="entry name" value="P-loop containing nucleoside triphosphate hydrolases"/>
    <property type="match status" value="1"/>
</dbReference>
<evidence type="ECO:0000256" key="10">
    <source>
        <dbReference type="ARBA" id="ARBA00023310"/>
    </source>
</evidence>
<evidence type="ECO:0000256" key="6">
    <source>
        <dbReference type="ARBA" id="ARBA00022967"/>
    </source>
</evidence>
<dbReference type="RefSeq" id="WP_254759583.1">
    <property type="nucleotide sequence ID" value="NZ_JANCLT010000007.1"/>
</dbReference>
<dbReference type="InterPro" id="IPR055190">
    <property type="entry name" value="ATP-synt_VA_C"/>
</dbReference>